<dbReference type="InterPro" id="IPR014756">
    <property type="entry name" value="Ig_E-set"/>
</dbReference>
<dbReference type="CDD" id="cd00603">
    <property type="entry name" value="IPT_PCSR"/>
    <property type="match status" value="1"/>
</dbReference>
<dbReference type="InterPro" id="IPR002909">
    <property type="entry name" value="IPT_dom"/>
</dbReference>
<dbReference type="Pfam" id="PF02368">
    <property type="entry name" value="Big_2"/>
    <property type="match status" value="2"/>
</dbReference>
<dbReference type="Pfam" id="PF00395">
    <property type="entry name" value="SLH"/>
    <property type="match status" value="3"/>
</dbReference>
<dbReference type="InterPro" id="IPR031148">
    <property type="entry name" value="Plexin"/>
</dbReference>
<evidence type="ECO:0000313" key="3">
    <source>
        <dbReference type="Proteomes" id="UP000479114"/>
    </source>
</evidence>
<dbReference type="PANTHER" id="PTHR22625">
    <property type="entry name" value="PLEXIN"/>
    <property type="match status" value="1"/>
</dbReference>
<dbReference type="SUPFAM" id="SSF81296">
    <property type="entry name" value="E set domains"/>
    <property type="match status" value="3"/>
</dbReference>
<dbReference type="CDD" id="cd00102">
    <property type="entry name" value="IPT"/>
    <property type="match status" value="2"/>
</dbReference>
<feature type="domain" description="SLH" evidence="1">
    <location>
        <begin position="1136"/>
        <end position="1197"/>
    </location>
</feature>
<dbReference type="InterPro" id="IPR003343">
    <property type="entry name" value="Big_2"/>
</dbReference>
<feature type="domain" description="SLH" evidence="1">
    <location>
        <begin position="1008"/>
        <end position="1071"/>
    </location>
</feature>
<evidence type="ECO:0000313" key="2">
    <source>
        <dbReference type="EMBL" id="QHW33959.1"/>
    </source>
</evidence>
<accession>A0A6C0P617</accession>
<dbReference type="Pfam" id="PF01833">
    <property type="entry name" value="TIG"/>
    <property type="match status" value="3"/>
</dbReference>
<dbReference type="SMART" id="SM00635">
    <property type="entry name" value="BID_2"/>
    <property type="match status" value="2"/>
</dbReference>
<dbReference type="SMART" id="SM00429">
    <property type="entry name" value="IPT"/>
    <property type="match status" value="3"/>
</dbReference>
<dbReference type="PROSITE" id="PS51272">
    <property type="entry name" value="SLH"/>
    <property type="match status" value="3"/>
</dbReference>
<dbReference type="GO" id="GO:0017154">
    <property type="term" value="F:semaphorin receptor activity"/>
    <property type="evidence" value="ECO:0007669"/>
    <property type="project" value="InterPro"/>
</dbReference>
<reference evidence="2 3" key="1">
    <citation type="submission" date="2020-02" db="EMBL/GenBank/DDBJ databases">
        <title>Paenibacillus sp. nov., isolated from rhizosphere soil of tomato.</title>
        <authorList>
            <person name="Weon H.-Y."/>
            <person name="Lee S.A."/>
        </authorList>
    </citation>
    <scope>NUCLEOTIDE SEQUENCE [LARGE SCALE GENOMIC DNA]</scope>
    <source>
        <strain evidence="2 3">14171R-81</strain>
    </source>
</reference>
<proteinExistence type="predicted"/>
<gene>
    <name evidence="2" type="ORF">GZH47_26285</name>
</gene>
<dbReference type="SUPFAM" id="SSF49373">
    <property type="entry name" value="Invasin/intimin cell-adhesion fragments"/>
    <property type="match status" value="2"/>
</dbReference>
<dbReference type="InterPro" id="IPR013783">
    <property type="entry name" value="Ig-like_fold"/>
</dbReference>
<keyword evidence="3" id="KW-1185">Reference proteome</keyword>
<dbReference type="Gene3D" id="2.60.40.10">
    <property type="entry name" value="Immunoglobulins"/>
    <property type="match status" value="4"/>
</dbReference>
<dbReference type="InterPro" id="IPR001119">
    <property type="entry name" value="SLH_dom"/>
</dbReference>
<dbReference type="EMBL" id="CP048286">
    <property type="protein sequence ID" value="QHW33959.1"/>
    <property type="molecule type" value="Genomic_DNA"/>
</dbReference>
<dbReference type="InterPro" id="IPR008964">
    <property type="entry name" value="Invasin/intimin_cell_adhesion"/>
</dbReference>
<evidence type="ECO:0000259" key="1">
    <source>
        <dbReference type="PROSITE" id="PS51272"/>
    </source>
</evidence>
<dbReference type="PANTHER" id="PTHR22625:SF70">
    <property type="entry name" value="PLEXIN A, ISOFORM A"/>
    <property type="match status" value="1"/>
</dbReference>
<dbReference type="AlphaFoldDB" id="A0A6C0P617"/>
<feature type="domain" description="SLH" evidence="1">
    <location>
        <begin position="1072"/>
        <end position="1132"/>
    </location>
</feature>
<sequence length="1197" mass="121960">MYQVRTMRKLLIGLIVLCLLPLYFTDKAFADTAGPSVTSVSVPADGTYGVGDPMDFLVNMDKPVFVDTSGGNPGIAMVVGATTVYATFVSGSGSSALMFRYSVQSGLSDSNGITIGALSLNFGSIKDLEGNDALLTLNGVSSTAGVLVNAIVPTILSMSPQSGPTAGGTSVTLTGTNLSGATAVTFGATAATGITVNSATSITVTAPAGSSGTVDVTVTTPGGTSATSAADQFTYMAVPTITSVSPTSGPTSGGTSVTLTGTNLSGATAVTFGATMATGVTVNSATSITATAPAGNSGTVDVRVTTTGGTSATSAADQYTYIAVPTITSVSPTSGPTSGGTSVTLTGTNLSGATAVTFGTTAATGVTVNSATSITATAPAGSSGTVDVTVTTPGGTSATSAADQYTYMTAPTITSINVSPTSIAYGETVTLQASVSDFTAGGVTPTGSLTFKDGTTELGTANLVATTPIKTNADFGSEPSVPSGMKVSCMADPGNVIAATSCPVMKWGDLTYWAFSYTDNSLALGIVAFDSSGAIVKQWEKSGARYVYNITVDSSLQTVTFWGQNDRSVTMSWADLENANAYASIVIPAFSIGSHPITAQYSGDFNHISSISASSALTVLNTLTGIGFNQPISVQAGKSVSSVVYAAYADLTTPTLTSGVTYSSGDPTIATVDPTTGMITGIAAGESTVISAAYQGFTAQANVTVTAAPIESITVSSSSGTMYIGASLQFSATVAPDLATDKTFSWSVVPGTGAATINAAGRLVATKAGTITVQATAHDGSGVIGSKVITIHTRSLPAVTTPVIDLNGLTLDPNTIDTTKPSVTLEVTPKDGAAFISIPASILTSFESKNAAFVIELKTSYGSYQVPVNLTSLIPGLKDLLAKNNVTNDDISFKITLTDKSGDKDIQAALTNGLPNGQAIGAIVDFHMDIINTKTGQAIGTADKFSQALTRVIPMSKSVTSMPVQWGAFRYNAATEKLEFVAAEKKQIDGVWVVIMSSYSNSVYVVARNTVSFADVQQHWSKSDVELAAAKGLVEGVGDGKYDPNKAVTRAEFTAMLVRALGRGTSDTGMAPYDDVESGTWYSGEVATAKELGLLAFVKGNRFSPNQPLTREEMASMLAAVARLEQLTISSEPVSLDGFKDIGNADADYLEDVRLMVKLHIMTGTGATTFDPKGKTTRAQAATVFIRALQALGMIDS</sequence>
<dbReference type="Proteomes" id="UP000479114">
    <property type="component" value="Chromosome"/>
</dbReference>
<name>A0A6C0P617_9BACL</name>
<protein>
    <recommendedName>
        <fullName evidence="1">SLH domain-containing protein</fullName>
    </recommendedName>
</protein>
<organism evidence="2 3">
    <name type="scientific">Paenibacillus rhizovicinus</name>
    <dbReference type="NCBI Taxonomy" id="2704463"/>
    <lineage>
        <taxon>Bacteria</taxon>
        <taxon>Bacillati</taxon>
        <taxon>Bacillota</taxon>
        <taxon>Bacilli</taxon>
        <taxon>Bacillales</taxon>
        <taxon>Paenibacillaceae</taxon>
        <taxon>Paenibacillus</taxon>
    </lineage>
</organism>
<dbReference type="Gene3D" id="2.60.40.1080">
    <property type="match status" value="2"/>
</dbReference>
<dbReference type="KEGG" id="prz:GZH47_26285"/>